<comment type="caution">
    <text evidence="1">The sequence shown here is derived from an EMBL/GenBank/DDBJ whole genome shotgun (WGS) entry which is preliminary data.</text>
</comment>
<protein>
    <submittedName>
        <fullName evidence="1">Uncharacterized protein</fullName>
    </submittedName>
</protein>
<proteinExistence type="predicted"/>
<accession>A0ACC2N4B3</accession>
<sequence length="119" mass="12424">MISSGTGGAGGEDGIGGGNSTWTRDEIGTPAWAGPTKYGITNGREREFGVQNGYAGGLLGRSRGPVAGGTNYGTTTATVNVRFPHASTPAAPRGWFSLRSVQFCVESNDFTKVFSRFGW</sequence>
<evidence type="ECO:0000313" key="2">
    <source>
        <dbReference type="Proteomes" id="UP001239111"/>
    </source>
</evidence>
<dbReference type="EMBL" id="CM056744">
    <property type="protein sequence ID" value="KAJ8665149.1"/>
    <property type="molecule type" value="Genomic_DNA"/>
</dbReference>
<gene>
    <name evidence="1" type="ORF">QAD02_006811</name>
</gene>
<dbReference type="Proteomes" id="UP001239111">
    <property type="component" value="Chromosome 4"/>
</dbReference>
<evidence type="ECO:0000313" key="1">
    <source>
        <dbReference type="EMBL" id="KAJ8665149.1"/>
    </source>
</evidence>
<reference evidence="1" key="1">
    <citation type="submission" date="2023-04" db="EMBL/GenBank/DDBJ databases">
        <title>A chromosome-level genome assembly of the parasitoid wasp Eretmocerus hayati.</title>
        <authorList>
            <person name="Zhong Y."/>
            <person name="Liu S."/>
            <person name="Liu Y."/>
        </authorList>
    </citation>
    <scope>NUCLEOTIDE SEQUENCE</scope>
    <source>
        <strain evidence="1">ZJU_SS_LIU_2023</strain>
    </source>
</reference>
<organism evidence="1 2">
    <name type="scientific">Eretmocerus hayati</name>
    <dbReference type="NCBI Taxonomy" id="131215"/>
    <lineage>
        <taxon>Eukaryota</taxon>
        <taxon>Metazoa</taxon>
        <taxon>Ecdysozoa</taxon>
        <taxon>Arthropoda</taxon>
        <taxon>Hexapoda</taxon>
        <taxon>Insecta</taxon>
        <taxon>Pterygota</taxon>
        <taxon>Neoptera</taxon>
        <taxon>Endopterygota</taxon>
        <taxon>Hymenoptera</taxon>
        <taxon>Apocrita</taxon>
        <taxon>Proctotrupomorpha</taxon>
        <taxon>Chalcidoidea</taxon>
        <taxon>Aphelinidae</taxon>
        <taxon>Aphelininae</taxon>
        <taxon>Eretmocerus</taxon>
    </lineage>
</organism>
<keyword evidence="2" id="KW-1185">Reference proteome</keyword>
<name>A0ACC2N4B3_9HYME</name>